<reference evidence="7 8" key="1">
    <citation type="submission" date="2018-11" db="EMBL/GenBank/DDBJ databases">
        <authorList>
            <consortium name="Pathogen Informatics"/>
        </authorList>
    </citation>
    <scope>NUCLEOTIDE SEQUENCE [LARGE SCALE GENOMIC DNA]</scope>
    <source>
        <strain>Denwood</strain>
        <strain evidence="8">Zambia</strain>
    </source>
</reference>
<dbReference type="AlphaFoldDB" id="A0A183NWF0"/>
<dbReference type="GO" id="GO:0006508">
    <property type="term" value="P:proteolysis"/>
    <property type="evidence" value="ECO:0007669"/>
    <property type="project" value="UniProtKB-KW"/>
</dbReference>
<dbReference type="Gene3D" id="3.90.70.10">
    <property type="entry name" value="Cysteine proteinases"/>
    <property type="match status" value="1"/>
</dbReference>
<dbReference type="InterPro" id="IPR013128">
    <property type="entry name" value="Peptidase_C1A"/>
</dbReference>
<dbReference type="PROSITE" id="PS00139">
    <property type="entry name" value="THIOL_PROTEASE_CYS"/>
    <property type="match status" value="1"/>
</dbReference>
<dbReference type="Pfam" id="PF00112">
    <property type="entry name" value="Peptidase_C1"/>
    <property type="match status" value="1"/>
</dbReference>
<evidence type="ECO:0000256" key="2">
    <source>
        <dbReference type="ARBA" id="ARBA00022670"/>
    </source>
</evidence>
<keyword evidence="6" id="KW-1015">Disulfide bond</keyword>
<name>A0A183NWF0_9TREM</name>
<keyword evidence="5" id="KW-0865">Zymogen</keyword>
<evidence type="ECO:0000256" key="6">
    <source>
        <dbReference type="ARBA" id="ARBA00023157"/>
    </source>
</evidence>
<dbReference type="PRINTS" id="PR00705">
    <property type="entry name" value="PAPAIN"/>
</dbReference>
<dbReference type="FunFam" id="3.90.70.10:FF:000006">
    <property type="entry name" value="Cathepsin S"/>
    <property type="match status" value="1"/>
</dbReference>
<dbReference type="Proteomes" id="UP000269396">
    <property type="component" value="Unassembled WGS sequence"/>
</dbReference>
<dbReference type="CDD" id="cd02248">
    <property type="entry name" value="Peptidase_C1A"/>
    <property type="match status" value="1"/>
</dbReference>
<gene>
    <name evidence="7" type="ORF">SMTD_LOCUS6436</name>
</gene>
<dbReference type="InterPro" id="IPR013201">
    <property type="entry name" value="Prot_inhib_I29"/>
</dbReference>
<dbReference type="SMART" id="SM00645">
    <property type="entry name" value="Pept_C1"/>
    <property type="match status" value="1"/>
</dbReference>
<evidence type="ECO:0000313" key="7">
    <source>
        <dbReference type="EMBL" id="VDP33930.1"/>
    </source>
</evidence>
<dbReference type="InterPro" id="IPR025661">
    <property type="entry name" value="Pept_asp_AS"/>
</dbReference>
<dbReference type="InterPro" id="IPR000169">
    <property type="entry name" value="Pept_cys_AS"/>
</dbReference>
<dbReference type="PROSITE" id="PS00640">
    <property type="entry name" value="THIOL_PROTEASE_ASN"/>
    <property type="match status" value="1"/>
</dbReference>
<evidence type="ECO:0000256" key="3">
    <source>
        <dbReference type="ARBA" id="ARBA00022801"/>
    </source>
</evidence>
<dbReference type="STRING" id="31246.A0A183NWF0"/>
<evidence type="ECO:0000313" key="8">
    <source>
        <dbReference type="Proteomes" id="UP000269396"/>
    </source>
</evidence>
<comment type="similarity">
    <text evidence="1">Belongs to the peptidase C1 family.</text>
</comment>
<organism evidence="7 8">
    <name type="scientific">Schistosoma mattheei</name>
    <dbReference type="NCBI Taxonomy" id="31246"/>
    <lineage>
        <taxon>Eukaryota</taxon>
        <taxon>Metazoa</taxon>
        <taxon>Spiralia</taxon>
        <taxon>Lophotrochozoa</taxon>
        <taxon>Platyhelminthes</taxon>
        <taxon>Trematoda</taxon>
        <taxon>Digenea</taxon>
        <taxon>Strigeidida</taxon>
        <taxon>Schistosomatoidea</taxon>
        <taxon>Schistosomatidae</taxon>
        <taxon>Schistosoma</taxon>
    </lineage>
</organism>
<dbReference type="SMART" id="SM00848">
    <property type="entry name" value="Inhibitor_I29"/>
    <property type="match status" value="1"/>
</dbReference>
<evidence type="ECO:0000256" key="5">
    <source>
        <dbReference type="ARBA" id="ARBA00023145"/>
    </source>
</evidence>
<dbReference type="InterPro" id="IPR038765">
    <property type="entry name" value="Papain-like_cys_pep_sf"/>
</dbReference>
<evidence type="ECO:0000256" key="1">
    <source>
        <dbReference type="ARBA" id="ARBA00008455"/>
    </source>
</evidence>
<keyword evidence="4" id="KW-0788">Thiol protease</keyword>
<evidence type="ECO:0000256" key="4">
    <source>
        <dbReference type="ARBA" id="ARBA00022807"/>
    </source>
</evidence>
<dbReference type="InterPro" id="IPR025660">
    <property type="entry name" value="Pept_his_AS"/>
</dbReference>
<dbReference type="Pfam" id="PF08246">
    <property type="entry name" value="Inhibitor_I29"/>
    <property type="match status" value="1"/>
</dbReference>
<dbReference type="PROSITE" id="PS00639">
    <property type="entry name" value="THIOL_PROTEASE_HIS"/>
    <property type="match status" value="1"/>
</dbReference>
<accession>A0A183NWF0</accession>
<dbReference type="SUPFAM" id="SSF54001">
    <property type="entry name" value="Cysteine proteinases"/>
    <property type="match status" value="1"/>
</dbReference>
<dbReference type="InterPro" id="IPR039417">
    <property type="entry name" value="Peptidase_C1A_papain-like"/>
</dbReference>
<protein>
    <submittedName>
        <fullName evidence="7">Uncharacterized protein</fullName>
    </submittedName>
</protein>
<sequence>MIRLLFYLHLIVNVYPNHTYIHNNSSYGVIDQHINHTTNDNDNDHHGDDLLWLQWKSLHHKNYSTHKEYNEHRENWLYNLHSMKQHNLMYDKGLVLYTIGLNQFSDLNWSHISTIYLTNLSQYLNKHKQKSQMLLKQSLNETILKEIPDSWDWRKVGAVSKVKIQGKCGACWAFSAAGALEGQLKNRTGTFVELSPQQLIDCSYSFGNHGCLGGDMNNAFRYVEKDGIQSEESYPYLTKEGKCQHIKSSSLTYSKSIIEIKLNDEEQLKYVLYEHGPVSAGINVEQQFMRYKNGIYQSQSCSSTEVNHAVLIVGYGEENGVQYWIIKNSWGTSWGEDGYVKIRRNYNNMCGVATMANRRLGDLRSPNRLVPSKLSIVFHAFTEMWKFSLTNKSPEEKERERLYVNKDGLSMSRSSNQQLWPVLGRIIAPRLSDVFMIGIYGGDSKPAEFNEFSADTISEIKEITDVGLFSVKFNKCIAIRLAAVICDAPARSSVRYTVNNNANLWIDLARRRLRNFNSCAIRDINNLISGCVASTLSDFPRKCRTLDFVSAWKASECRLFLLYLGPVILEKTLPKPFYHNFRRLALSMYLLAHPKLHKTVVETAKIDLLNFLHEYEWCYGCEHLVYNVHSLQHLPDDVRAHGPLDSFSAFPFESYMRQIKDSVRSGFAVAKQAAQRYAERMSFSDRLQISGLTNTTPIGANDVSTKQVIMFNNSKITSCQPDNVVVVNGQPGLVTDIKEDGLLKFRTFTDRIISIADCQVSSSLCHLKRNYRC</sequence>
<keyword evidence="3" id="KW-0378">Hydrolase</keyword>
<dbReference type="EMBL" id="UZAL01027591">
    <property type="protein sequence ID" value="VDP33930.1"/>
    <property type="molecule type" value="Genomic_DNA"/>
</dbReference>
<keyword evidence="2" id="KW-0645">Protease</keyword>
<dbReference type="PANTHER" id="PTHR12411">
    <property type="entry name" value="CYSTEINE PROTEASE FAMILY C1-RELATED"/>
    <property type="match status" value="1"/>
</dbReference>
<dbReference type="InterPro" id="IPR000668">
    <property type="entry name" value="Peptidase_C1A_C"/>
</dbReference>
<keyword evidence="8" id="KW-1185">Reference proteome</keyword>
<proteinExistence type="inferred from homology"/>
<dbReference type="GO" id="GO:0008234">
    <property type="term" value="F:cysteine-type peptidase activity"/>
    <property type="evidence" value="ECO:0007669"/>
    <property type="project" value="UniProtKB-KW"/>
</dbReference>